<name>A0A939GBC4_9BACT</name>
<reference evidence="1" key="1">
    <citation type="submission" date="2021-03" db="EMBL/GenBank/DDBJ databases">
        <title>Fibrella sp. HMF5335 genome sequencing and assembly.</title>
        <authorList>
            <person name="Kang H."/>
            <person name="Kim H."/>
            <person name="Bae S."/>
            <person name="Joh K."/>
        </authorList>
    </citation>
    <scope>NUCLEOTIDE SEQUENCE</scope>
    <source>
        <strain evidence="1">HMF5335</strain>
    </source>
</reference>
<sequence>MKTQSVSVNPGYLGVFLLLLLASTSCKKGGDAKPEETPLSSFVKGDASLAITTRTSGPWELGVVFSSSATGKITKVGSKMPEPGSYRIIIWDFTTKTVLRQKTIEQSSPDALTMEGIDALTIEKSKKYLISINSQSGGVNKKYTTINRTSGTLFPANTGSILLQNACYKSTATAIFPDGVTNVTSELYGYPEFAFVAD</sequence>
<dbReference type="AlphaFoldDB" id="A0A939GBC4"/>
<comment type="caution">
    <text evidence="1">The sequence shown here is derived from an EMBL/GenBank/DDBJ whole genome shotgun (WGS) entry which is preliminary data.</text>
</comment>
<protein>
    <submittedName>
        <fullName evidence="1">DUF4082 domain-containing protein</fullName>
    </submittedName>
</protein>
<gene>
    <name evidence="1" type="ORF">J2I47_05045</name>
</gene>
<dbReference type="EMBL" id="JAFMYV010000002">
    <property type="protein sequence ID" value="MBO0935907.1"/>
    <property type="molecule type" value="Genomic_DNA"/>
</dbReference>
<dbReference type="PROSITE" id="PS51257">
    <property type="entry name" value="PROKAR_LIPOPROTEIN"/>
    <property type="match status" value="1"/>
</dbReference>
<keyword evidence="2" id="KW-1185">Reference proteome</keyword>
<dbReference type="Proteomes" id="UP000664034">
    <property type="component" value="Unassembled WGS sequence"/>
</dbReference>
<evidence type="ECO:0000313" key="1">
    <source>
        <dbReference type="EMBL" id="MBO0935907.1"/>
    </source>
</evidence>
<evidence type="ECO:0000313" key="2">
    <source>
        <dbReference type="Proteomes" id="UP000664034"/>
    </source>
</evidence>
<organism evidence="1 2">
    <name type="scientific">Fibrella rubiginis</name>
    <dbReference type="NCBI Taxonomy" id="2817060"/>
    <lineage>
        <taxon>Bacteria</taxon>
        <taxon>Pseudomonadati</taxon>
        <taxon>Bacteroidota</taxon>
        <taxon>Cytophagia</taxon>
        <taxon>Cytophagales</taxon>
        <taxon>Spirosomataceae</taxon>
        <taxon>Fibrella</taxon>
    </lineage>
</organism>
<dbReference type="RefSeq" id="WP_207363466.1">
    <property type="nucleotide sequence ID" value="NZ_JAFMYV010000002.1"/>
</dbReference>
<accession>A0A939GBC4</accession>
<proteinExistence type="predicted"/>